<dbReference type="Gene3D" id="3.40.50.12780">
    <property type="entry name" value="N-terminal domain of ligase-like"/>
    <property type="match status" value="1"/>
</dbReference>
<dbReference type="GO" id="GO:0016405">
    <property type="term" value="F:CoA-ligase activity"/>
    <property type="evidence" value="ECO:0007669"/>
    <property type="project" value="TreeGrafter"/>
</dbReference>
<dbReference type="Pfam" id="PF00501">
    <property type="entry name" value="AMP-binding"/>
    <property type="match status" value="1"/>
</dbReference>
<protein>
    <submittedName>
        <fullName evidence="5">1214_t:CDS:1</fullName>
    </submittedName>
</protein>
<dbReference type="InterPro" id="IPR042099">
    <property type="entry name" value="ANL_N_sf"/>
</dbReference>
<dbReference type="Gene3D" id="3.30.300.30">
    <property type="match status" value="1"/>
</dbReference>
<dbReference type="AlphaFoldDB" id="A0A9N9FC96"/>
<dbReference type="CDD" id="cd05911">
    <property type="entry name" value="Firefly_Luc_like"/>
    <property type="match status" value="1"/>
</dbReference>
<dbReference type="FunFam" id="3.30.300.30:FF:000007">
    <property type="entry name" value="4-coumarate--CoA ligase 2"/>
    <property type="match status" value="1"/>
</dbReference>
<dbReference type="SUPFAM" id="SSF56801">
    <property type="entry name" value="Acetyl-CoA synthetase-like"/>
    <property type="match status" value="1"/>
</dbReference>
<dbReference type="InterPro" id="IPR025110">
    <property type="entry name" value="AMP-bd_C"/>
</dbReference>
<gene>
    <name evidence="5" type="ORF">PBRASI_LOCUS3819</name>
</gene>
<comment type="caution">
    <text evidence="5">The sequence shown here is derived from an EMBL/GenBank/DDBJ whole genome shotgun (WGS) entry which is preliminary data.</text>
</comment>
<evidence type="ECO:0000313" key="5">
    <source>
        <dbReference type="EMBL" id="CAG8524891.1"/>
    </source>
</evidence>
<accession>A0A9N9FC96</accession>
<sequence>MIFRSAVPDIEIPSLGVYQYATRNVNGIDDNKPVYIDAVTGAELTFGALKRDSKRLAAGLQDKLDLKKGGVVAILSPNQVDYAVVFFGVIAAGGIPTLASPQQTPKDFQAQLYDSTASIIIVHPLILATALETAKNCKFPLSKIFLFGGKEIDGIRPYTDLLGDREAEPVVFTEKELKEQPAFLCYSSGTTGRQKGVMTTHYNAVANFEQYKAVEEIKMHSGLVLLGFLPFFHIYGLNAFVNTFLSLGATVVVIPKFDLTLFCTVIQKYKVNIAHIVPPIVLLLTKSPVARTFDFSSVQVFISGAAPLSESLANEFYDIYKVPIKQGYGLTETSPVTHLGSGSDPIFGSVGKLCPNLEAKIISEDGKELGYNKPGELCLRGPNIMKGYWKNKEATDACFDSEGFFHTGDIAIVANVVFSSLSRRQDENGNFFIIDRLKELIKYKGFQVAPAELEALLLTHKSIADAAVIGVWSYSEATEYPIAYVQVKPGIEQTDELKRDIQKYVADNAAPYKKLRGGVVFIDQVPKSASGKILRKLLRSKSQYKL</sequence>
<evidence type="ECO:0000259" key="3">
    <source>
        <dbReference type="Pfam" id="PF00501"/>
    </source>
</evidence>
<dbReference type="Proteomes" id="UP000789739">
    <property type="component" value="Unassembled WGS sequence"/>
</dbReference>
<proteinExistence type="inferred from homology"/>
<dbReference type="PANTHER" id="PTHR24096:SF149">
    <property type="entry name" value="AMP-BINDING DOMAIN-CONTAINING PROTEIN-RELATED"/>
    <property type="match status" value="1"/>
</dbReference>
<organism evidence="5 6">
    <name type="scientific">Paraglomus brasilianum</name>
    <dbReference type="NCBI Taxonomy" id="144538"/>
    <lineage>
        <taxon>Eukaryota</taxon>
        <taxon>Fungi</taxon>
        <taxon>Fungi incertae sedis</taxon>
        <taxon>Mucoromycota</taxon>
        <taxon>Glomeromycotina</taxon>
        <taxon>Glomeromycetes</taxon>
        <taxon>Paraglomerales</taxon>
        <taxon>Paraglomeraceae</taxon>
        <taxon>Paraglomus</taxon>
    </lineage>
</organism>
<evidence type="ECO:0000313" key="6">
    <source>
        <dbReference type="Proteomes" id="UP000789739"/>
    </source>
</evidence>
<keyword evidence="6" id="KW-1185">Reference proteome</keyword>
<reference evidence="5" key="1">
    <citation type="submission" date="2021-06" db="EMBL/GenBank/DDBJ databases">
        <authorList>
            <person name="Kallberg Y."/>
            <person name="Tangrot J."/>
            <person name="Rosling A."/>
        </authorList>
    </citation>
    <scope>NUCLEOTIDE SEQUENCE</scope>
    <source>
        <strain evidence="5">BR232B</strain>
    </source>
</reference>
<dbReference type="InterPro" id="IPR000873">
    <property type="entry name" value="AMP-dep_synth/lig_dom"/>
</dbReference>
<comment type="similarity">
    <text evidence="1">Belongs to the ATP-dependent AMP-binding enzyme family.</text>
</comment>
<dbReference type="InterPro" id="IPR045851">
    <property type="entry name" value="AMP-bd_C_sf"/>
</dbReference>
<dbReference type="EMBL" id="CAJVPI010000360">
    <property type="protein sequence ID" value="CAG8524891.1"/>
    <property type="molecule type" value="Genomic_DNA"/>
</dbReference>
<evidence type="ECO:0000256" key="2">
    <source>
        <dbReference type="ARBA" id="ARBA00022598"/>
    </source>
</evidence>
<dbReference type="PANTHER" id="PTHR24096">
    <property type="entry name" value="LONG-CHAIN-FATTY-ACID--COA LIGASE"/>
    <property type="match status" value="1"/>
</dbReference>
<keyword evidence="2" id="KW-0436">Ligase</keyword>
<dbReference type="OrthoDB" id="1898221at2759"/>
<dbReference type="Pfam" id="PF13193">
    <property type="entry name" value="AMP-binding_C"/>
    <property type="match status" value="1"/>
</dbReference>
<evidence type="ECO:0000259" key="4">
    <source>
        <dbReference type="Pfam" id="PF13193"/>
    </source>
</evidence>
<feature type="domain" description="AMP-dependent synthetase/ligase" evidence="3">
    <location>
        <begin position="31"/>
        <end position="389"/>
    </location>
</feature>
<feature type="domain" description="AMP-binding enzyme C-terminal" evidence="4">
    <location>
        <begin position="452"/>
        <end position="532"/>
    </location>
</feature>
<evidence type="ECO:0000256" key="1">
    <source>
        <dbReference type="ARBA" id="ARBA00006432"/>
    </source>
</evidence>
<name>A0A9N9FC96_9GLOM</name>